<dbReference type="InterPro" id="IPR006306">
    <property type="entry name" value="T3SS_HrpO"/>
</dbReference>
<keyword evidence="4 8" id="KW-0812">Transmembrane</keyword>
<proteinExistence type="inferred from homology"/>
<evidence type="ECO:0000256" key="8">
    <source>
        <dbReference type="SAM" id="Phobius"/>
    </source>
</evidence>
<evidence type="ECO:0000313" key="9">
    <source>
        <dbReference type="EMBL" id="CAB3769456.1"/>
    </source>
</evidence>
<evidence type="ECO:0000256" key="5">
    <source>
        <dbReference type="ARBA" id="ARBA00022989"/>
    </source>
</evidence>
<evidence type="ECO:0000256" key="7">
    <source>
        <dbReference type="ARBA" id="ARBA00023136"/>
    </source>
</evidence>
<feature type="transmembrane region" description="Helical" evidence="8">
    <location>
        <begin position="53"/>
        <end position="77"/>
    </location>
</feature>
<keyword evidence="10" id="KW-1185">Reference proteome</keyword>
<dbReference type="PRINTS" id="PR00952">
    <property type="entry name" value="TYPE3IMQPROT"/>
</dbReference>
<dbReference type="Proteomes" id="UP000494329">
    <property type="component" value="Unassembled WGS sequence"/>
</dbReference>
<dbReference type="GO" id="GO:0005886">
    <property type="term" value="C:plasma membrane"/>
    <property type="evidence" value="ECO:0007669"/>
    <property type="project" value="UniProtKB-SubCell"/>
</dbReference>
<dbReference type="AlphaFoldDB" id="A0A6J5EW78"/>
<evidence type="ECO:0000256" key="1">
    <source>
        <dbReference type="ARBA" id="ARBA00004651"/>
    </source>
</evidence>
<evidence type="ECO:0000256" key="3">
    <source>
        <dbReference type="ARBA" id="ARBA00022475"/>
    </source>
</evidence>
<gene>
    <name evidence="9" type="ORF">LMG29739_05553</name>
</gene>
<keyword evidence="5 8" id="KW-1133">Transmembrane helix</keyword>
<keyword evidence="6" id="KW-0843">Virulence</keyword>
<keyword evidence="3" id="KW-1003">Cell membrane</keyword>
<dbReference type="NCBIfam" id="TIGR01403">
    <property type="entry name" value="fliQ_rel_III"/>
    <property type="match status" value="1"/>
</dbReference>
<dbReference type="PANTHER" id="PTHR34040:SF7">
    <property type="entry name" value="SURFACE PRESENTATION OF ANTIGENS PROTEIN SPAQ"/>
    <property type="match status" value="1"/>
</dbReference>
<feature type="transmembrane region" description="Helical" evidence="8">
    <location>
        <begin position="20"/>
        <end position="41"/>
    </location>
</feature>
<organism evidence="9 10">
    <name type="scientific">Paraburkholderia solisilvae</name>
    <dbReference type="NCBI Taxonomy" id="624376"/>
    <lineage>
        <taxon>Bacteria</taxon>
        <taxon>Pseudomonadati</taxon>
        <taxon>Pseudomonadota</taxon>
        <taxon>Betaproteobacteria</taxon>
        <taxon>Burkholderiales</taxon>
        <taxon>Burkholderiaceae</taxon>
        <taxon>Paraburkholderia</taxon>
    </lineage>
</organism>
<dbReference type="PANTHER" id="PTHR34040">
    <property type="entry name" value="FLAGELLAR BIOSYNTHETIC PROTEIN FLIQ"/>
    <property type="match status" value="1"/>
</dbReference>
<reference evidence="9 10" key="1">
    <citation type="submission" date="2020-04" db="EMBL/GenBank/DDBJ databases">
        <authorList>
            <person name="De Canck E."/>
        </authorList>
    </citation>
    <scope>NUCLEOTIDE SEQUENCE [LARGE SCALE GENOMIC DNA]</scope>
    <source>
        <strain evidence="9 10">LMG 29739</strain>
    </source>
</reference>
<accession>A0A6J5EW78</accession>
<dbReference type="EMBL" id="CADIKF010000063">
    <property type="protein sequence ID" value="CAB3769456.1"/>
    <property type="molecule type" value="Genomic_DNA"/>
</dbReference>
<evidence type="ECO:0000256" key="6">
    <source>
        <dbReference type="ARBA" id="ARBA00023026"/>
    </source>
</evidence>
<dbReference type="GO" id="GO:0009306">
    <property type="term" value="P:protein secretion"/>
    <property type="evidence" value="ECO:0007669"/>
    <property type="project" value="InterPro"/>
</dbReference>
<evidence type="ECO:0000256" key="4">
    <source>
        <dbReference type="ARBA" id="ARBA00022692"/>
    </source>
</evidence>
<dbReference type="InterPro" id="IPR002191">
    <property type="entry name" value="Bac_export_3"/>
</dbReference>
<evidence type="ECO:0000256" key="2">
    <source>
        <dbReference type="ARBA" id="ARBA00006156"/>
    </source>
</evidence>
<sequence length="87" mass="9054">METETLIRVTTEGLLLCLSVSMPVVVVAALSGLGISFVQAITSMQDQSISYAVKLVAVVATVLIMGAWGCAAILRFANEIVTLAVPS</sequence>
<name>A0A6J5EW78_9BURK</name>
<keyword evidence="7 8" id="KW-0472">Membrane</keyword>
<comment type="similarity">
    <text evidence="2">Belongs to the FliQ/MopD/SpaQ family.</text>
</comment>
<evidence type="ECO:0000313" key="10">
    <source>
        <dbReference type="Proteomes" id="UP000494329"/>
    </source>
</evidence>
<evidence type="ECO:0008006" key="11">
    <source>
        <dbReference type="Google" id="ProtNLM"/>
    </source>
</evidence>
<comment type="subcellular location">
    <subcellularLocation>
        <location evidence="1">Cell membrane</location>
        <topology evidence="1">Multi-pass membrane protein</topology>
    </subcellularLocation>
</comment>
<protein>
    <recommendedName>
        <fullName evidence="11">Surface presentation of antigens protein SpaQ</fullName>
    </recommendedName>
</protein>
<dbReference type="RefSeq" id="WP_175114688.1">
    <property type="nucleotide sequence ID" value="NZ_CADIKF010000063.1"/>
</dbReference>
<dbReference type="Pfam" id="PF01313">
    <property type="entry name" value="Bac_export_3"/>
    <property type="match status" value="1"/>
</dbReference>